<dbReference type="InterPro" id="IPR057251">
    <property type="entry name" value="FP_C"/>
</dbReference>
<dbReference type="Proteomes" id="UP001152795">
    <property type="component" value="Unassembled WGS sequence"/>
</dbReference>
<reference evidence="2" key="1">
    <citation type="submission" date="2020-04" db="EMBL/GenBank/DDBJ databases">
        <authorList>
            <person name="Alioto T."/>
            <person name="Alioto T."/>
            <person name="Gomez Garrido J."/>
        </authorList>
    </citation>
    <scope>NUCLEOTIDE SEQUENCE</scope>
    <source>
        <strain evidence="2">A484AB</strain>
    </source>
</reference>
<dbReference type="Pfam" id="PF25298">
    <property type="entry name" value="Baculo_FP_2nd"/>
    <property type="match status" value="1"/>
</dbReference>
<dbReference type="AlphaFoldDB" id="A0A6S7ISH5"/>
<evidence type="ECO:0000313" key="3">
    <source>
        <dbReference type="Proteomes" id="UP001152795"/>
    </source>
</evidence>
<sequence>MPEYLTADQLKQILDEKLDQKLIPLNLKVSELSTKLEDAMQFIDLANSKYEEVITKLNSHEIARIEIQEENKILRSALQQTESQVLQFKNSYNDLEQYSRRECVEIQGIPAPDHPTKESTNDIVMKIASKFMDIDITEKDISVSHRLPVNKGYKGNRPEPAIIVKFVRRDTKVAFYRARSKLKNKTTRDLGYQAANGIYINESLTEMNKALFKCCLKTKKDLNYKYIWTSNGRIYLRKNEESHRIYIKNEGQLTKLLS</sequence>
<evidence type="ECO:0000259" key="1">
    <source>
        <dbReference type="Pfam" id="PF25298"/>
    </source>
</evidence>
<proteinExistence type="predicted"/>
<evidence type="ECO:0000313" key="2">
    <source>
        <dbReference type="EMBL" id="CAB4019900.1"/>
    </source>
</evidence>
<organism evidence="2 3">
    <name type="scientific">Paramuricea clavata</name>
    <name type="common">Red gorgonian</name>
    <name type="synonym">Violescent sea-whip</name>
    <dbReference type="NCBI Taxonomy" id="317549"/>
    <lineage>
        <taxon>Eukaryota</taxon>
        <taxon>Metazoa</taxon>
        <taxon>Cnidaria</taxon>
        <taxon>Anthozoa</taxon>
        <taxon>Octocorallia</taxon>
        <taxon>Malacalcyonacea</taxon>
        <taxon>Plexauridae</taxon>
        <taxon>Paramuricea</taxon>
    </lineage>
</organism>
<feature type="domain" description="FP protein C-terminal" evidence="1">
    <location>
        <begin position="205"/>
        <end position="256"/>
    </location>
</feature>
<keyword evidence="3" id="KW-1185">Reference proteome</keyword>
<dbReference type="InterPro" id="IPR004244">
    <property type="entry name" value="Transposase_22"/>
</dbReference>
<dbReference type="PANTHER" id="PTHR11505">
    <property type="entry name" value="L1 TRANSPOSABLE ELEMENT-RELATED"/>
    <property type="match status" value="1"/>
</dbReference>
<name>A0A6S7ISH5_PARCT</name>
<protein>
    <recommendedName>
        <fullName evidence="1">FP protein C-terminal domain-containing protein</fullName>
    </recommendedName>
</protein>
<comment type="caution">
    <text evidence="2">The sequence shown here is derived from an EMBL/GenBank/DDBJ whole genome shotgun (WGS) entry which is preliminary data.</text>
</comment>
<dbReference type="EMBL" id="CACRXK020010677">
    <property type="protein sequence ID" value="CAB4019900.1"/>
    <property type="molecule type" value="Genomic_DNA"/>
</dbReference>
<gene>
    <name evidence="2" type="ORF">PACLA_8A002456</name>
</gene>
<accession>A0A6S7ISH5</accession>
<dbReference type="Gene3D" id="3.30.70.1820">
    <property type="entry name" value="L1 transposable element, RRM domain"/>
    <property type="match status" value="1"/>
</dbReference>
<dbReference type="OrthoDB" id="5976098at2759"/>